<organism evidence="13 14">
    <name type="scientific">Streptomyces gottesmaniae</name>
    <dbReference type="NCBI Taxonomy" id="3075518"/>
    <lineage>
        <taxon>Bacteria</taxon>
        <taxon>Bacillati</taxon>
        <taxon>Actinomycetota</taxon>
        <taxon>Actinomycetes</taxon>
        <taxon>Kitasatosporales</taxon>
        <taxon>Streptomycetaceae</taxon>
        <taxon>Streptomyces</taxon>
    </lineage>
</organism>
<dbReference type="PROSITE" id="PS52019">
    <property type="entry name" value="PKS_MFAS_DH"/>
    <property type="match status" value="2"/>
</dbReference>
<dbReference type="InterPro" id="IPR011032">
    <property type="entry name" value="GroES-like_sf"/>
</dbReference>
<dbReference type="InterPro" id="IPR036291">
    <property type="entry name" value="NAD(P)-bd_dom_sf"/>
</dbReference>
<feature type="region of interest" description="Disordered" evidence="9">
    <location>
        <begin position="1"/>
        <end position="23"/>
    </location>
</feature>
<dbReference type="Gene3D" id="3.40.50.720">
    <property type="entry name" value="NAD(P)-binding Rossmann-like Domain"/>
    <property type="match status" value="2"/>
</dbReference>
<dbReference type="Gene3D" id="3.40.366.10">
    <property type="entry name" value="Malonyl-Coenzyme A Acyl Carrier Protein, domain 2"/>
    <property type="match status" value="2"/>
</dbReference>
<keyword evidence="6" id="KW-0511">Multifunctional enzyme</keyword>
<dbReference type="Gene3D" id="3.30.70.3290">
    <property type="match status" value="2"/>
</dbReference>
<dbReference type="SMART" id="SM00825">
    <property type="entry name" value="PKS_KS"/>
    <property type="match status" value="2"/>
</dbReference>
<sequence>MSESEYIVPETTSVSDESADPRSALARQLDDLSPAEQEQALLDLVHRHTVAALRAVAPHTPDTIDVQRPFLELGFDSLAAVDLHARLADETGLELPVTITFDFPTPALVAERIRRIALGLGQEARTTVAAGTAADDEPIAIVGIGCRFPGDINSAEDLWRLVMDEGEVLTEFPTNRGWDVEGIYDPDPGKPGKSYVREGGFLAEAGAFDADFFGISPREALAMDPQQRLVLETAWEAFERAGIDPGSLRGSTAGVFIGAEVHEYGTRVHEAPEGLDGYLMTGNAPSVASGRVAYSLGLEGPAVTIDTACSGSLVALHLAAHSLRQGECSLALAGGVTVMGNPGMFAAFSRQRGLAADGRCKPFAAAADGTGFSEGVGIFVVERLSDARRNGHPVLGIVKGSAINQDGASNGLTAPNGPSQERLILQALANAGLTPADVDAMEAHGTGTKLGDPIEAQAILATYGQDRDEDRPLWLGSIKSNLGHTQAAGGAASLIKMLMGMRHGKLPRSLHIDAPTPHVDWSTGAVELLTETRDWDAPDRPRRAGVSAFGISGTNAHVIIEEPPAPVPEPVAAVVSSGLPVPWVVSGRSVGALRAQAGRLLDQQGSAASAGSAASVVDVAFSLGVSRAGLEHRGVVLGASREELLGSLGVLASGGEAPGVVSGRVVDGRLALLFTGQGAQRVGMGRELASAFPVFAESLERTCDLLDVGLADLGLPLREVLFARAGDAADGLLRRTVYAQAALFAVEVALFRLVESFGVRPDFVAGHSVGEIAAAHVAGVLSLEDAAVLVAARGRLMDALPEGGVMVAVQATEVEVRELLEGVEGAGIAAVNGPRAVVLSGAEAAVMPVVEVLRGRGVKTKRLDVSHAFHSPLMEPMLADFRRVAAVLDYEAPRIAVVSNVTGAVASAQELCTPEYWVRHVREAVRFGDGVEALVAAGVSSFLELGPDGVLSAMARESLAEGSDVACVPVMRRDRDEVREFLTGLARLSVRGVPVSWEPLTAGGRRVELPTYAFQRRWFWLESARQATDAAGLGQSAADHPLVGAVVGLAGGDGSVLTGRLSLKSHPWLADHAVGGVVLLPGTAFVELAVRAGDQVGCGRVEELTLEAPLVVPERGAVQVQVVVGEPEEAGVRSVSVYSRAEDEGTEEAWTRHATGFLASGADTDGMGMEAWPPAGAQAVDVSDVYGTMAEQGYGYGPVFQGLRSVWRRGDEVFAEVALPEGAQADAGRFGLHPALLDAALHATDYLDPHGPDASDATRLPFAWTGVTLHATGASALRVRITATAHDGYALDLADTAGQPVATVRSLVLRPVTAEQLRGARSGPDSMYRVEWTPVSAESTPSDGNWALVGPDAPGLAAALSEAGVGCAAHDDLAALGAALDAGAVVPDLVAVRLPSPAGSGDDVPAAVRAAADAALLLVQSWLADERLATTRLVVVTRDAVCADPALGGTDLSLAPVWGLLRSAQAENPGRIRLVDTDDTEPSRTALALATSVDEPELALRNGTLYAPRLVRVATDTGLVPPPDAVNWRLDVLTQGTLDNLALIPSDADRQPLAEGQVRVSVRAAGVNFRDVLVALGMYPTKADIGGEAAGIVEEVGSGVTGFAPGDRVMGLFDTAFGPHAVTDHRTLVPMPRGWSYAQAATVPLVFSTAYYGLVDLADVRSGESVLVHAAAGGVGMAAVQLARHLGAEVYGTAAPAKWDALRAAGLDDDNIASSRDTEFERKFLAATGGRGVDVVLDSLTGEFVDASLRLLPRGGRFAEMGKTDVRDPERVAAEYPGVRYRAFDLFEADLDRLQQILRELVALFDSGALRPLPVRTWDVRHAADAFRHMAQARHIGKVALTMPTPPWGAETDNGAVLVTGGTGGLGGLVARHLVVAHGVRRLVLLSRRGGDAPGAAELVAELGGLGAEVDVVACDVSDRGALAAVVEGLGDGLSAVVHAAGVVDDGVLGSLTADRLDGVLGAKADAAWYLHELTRELDLSAFVMFSSVAGVVDGAGQGNYAAANVFLDALAVHRRSVGLPASSLVWGLWEGAGMGAVLAEGDLARMSRSGVLGLPVGQGLALFDAALGVDAAVVVPVRLDVAALRARVDGVPAVFRSIAGGPVRRAAVGGGAAAGAGEASLAGRLAALGADERERVLLESVRSHVAAVLGHEGAGAIEPGRAFSDIGFDSLSAVELRNRLNAETGLRLPATLIFDYPTPQALAEYVIVALLGEAATETAPPPTEAPAVTGTDDDPVVIVGMGCRYPGDVHSPEDLWRLVSEGTDAITPFPDNRAWDIDAVYDPLPGVSGRTYTREGGFLHDAAEFDPGFFGISPREALAMDPQQRLLLETSWEAIERAGIDPTTLRGSRTGVFAGVMQTDYGTGSARLSEEVEGYIANGTLGSVVSGRVAYTMGLEGPAVTIDTACSSSLVALHWAAHALRQGECSLALAGGVTVMSTPETFIDFSLQRGLAADGRCKAFSADADGTAWGEGVGVLVLERLSDARRNGHQVLAVIRGSALNQDGASNGLTAPNGPSQQRVIRQALASAGLSAAEVDAVEAHGTGTTLGDPIEAHALLSTYGQERDADHPLWLGSVKSNVGHTQAASGVAGVIKMVMAMRAGVLPRTLHVGEPSRHVDWSAGAVELLTEAREWPEVGRPRRAGVSSFGVSGTNAHVIVEQAPVDEAADEVVARPDAPVGGLVPWVVSGRSVGALRAQAGRLLDQQGSAASAGSAASVVDVAFSLGVSRAGLEHRGVVLGASREELLGSLGVLASGGEAPGVVSGRVVDGRLALLFTGQGAQRVGMGRELASAFPVFAESLERTCDLLDVGLADLGLPLREVLFARAGGAAAGLLRRTVYAQAALFAVEVALFRLVESFGVRPDFVAGHSVGEIAAAHVAGVLSLEDAAVLVAARGRLMDALPEGGVMVAVQAAEVEVRELLEGVSGAGIAAVNGPRAVVVSGDEAAVAPVVEVLRGRGVKTKRLDVSHAFHSPLMEPMLAEFGAVVEGLSFHAPSIGVVSNVTGGIASAEELCVPEYWVRHVREAVRFGAGVEALVAAGVSSFVELGPDGVLSALARESLAEGSDVACVPVMRRDRDEVREFLTGLARLSVRGVEVGWEPLTAGGRRVELPTYAFQRRRFWLEAGWSVTDAAGLGQSAADHPLVGAVVGLAGGEGVVLTGRLSLKSHPWLADHTVGGTVVFPGTGFVELAVRAGDQVGCGRVEELTLEAPLVVPERGAVQVQVVVEAANGTGERLVEVYSRPEDTEETPWTRHATGYVMAGVGTDGIGLEAWPPTGAQPVDVRDVYEVLADQGYGYGPVFQGLRSVWRREDEVFAEVALPEGAQADARRFGLHPALLDAALHATDYLDDHGPGGTDGGTQLPFAWTGVSLYASGASALRVRISRTGKDEYALDLADGAGRPVATVQSITTRPVSADQLNSAASARHQSLFHVEWVSVTPAPPTGANIGWALLGEPTPETADLASFAGTRSYATFADLGAAVDAGAGVPDLVVLPCPSRLDASSVPEAVRSILHQTLATVQAWNEDPRFDGARLVVLTRGAVSVSDSEALTGLDLAPVRGLIRSAQAETPGRFLLVDTDGSVLSAEAMRHLPELPDAEIALREGEIFAPRLSRVAAVAGGGLSWGGGAVLVTGGTGGLGGLVARHLVAAHGVRRLVLLSRRGDDAPGATELVAELGGLGAEVDVVACDVSDRAALAAVVEGLGDGLSAVVHAAGVVDDGVLESLTADRLDGVLGPKADAAWYLHELTRELDLSAFVMFSSLSGTVDGAGQGNYAAANVFLDALAVHRRELGLPGTSLVWGLWEGAGMGAVLAEGDLARMSRSGVLGLPVGQGLALFDAALGVDAAVVVPVRLDVAALRARVDGVPAVFRSIAGGPVRRAVGVGLSGEGKATLAGRLAALGADERERVLSELVRSHVAAVLGHEGAGAIEPGRAFSDIGFDSLSAVELRNRLNAETGLRLPATLIFDYPTPQALADLIRDKTLGAVDAATAAAARPVATTATDDEPIAIVGMGCRYPGDVTTPEDLWRLVSEGTDAVSLFPEDRGWNVDDIYDPVPGLSGRTYTREGGFLHDAAEFDPGFFGISPREALAMDPQQRLLLETSWEAIERAGIDPTTLRGSR</sequence>
<dbReference type="InterPro" id="IPR016035">
    <property type="entry name" value="Acyl_Trfase/lysoPLipase"/>
</dbReference>
<dbReference type="Pfam" id="PF00698">
    <property type="entry name" value="Acyl_transf_1"/>
    <property type="match status" value="2"/>
</dbReference>
<dbReference type="SUPFAM" id="SSF50129">
    <property type="entry name" value="GroES-like"/>
    <property type="match status" value="1"/>
</dbReference>
<dbReference type="InterPro" id="IPR020806">
    <property type="entry name" value="PKS_PP-bd"/>
</dbReference>
<feature type="domain" description="PKS/mFAS DH" evidence="12">
    <location>
        <begin position="3141"/>
        <end position="3419"/>
    </location>
</feature>
<dbReference type="PROSITE" id="PS52004">
    <property type="entry name" value="KS3_2"/>
    <property type="match status" value="3"/>
</dbReference>
<dbReference type="SUPFAM" id="SSF53901">
    <property type="entry name" value="Thiolase-like"/>
    <property type="match status" value="3"/>
</dbReference>
<feature type="domain" description="Ketosynthase family 3 (KS3)" evidence="11">
    <location>
        <begin position="136"/>
        <end position="562"/>
    </location>
</feature>
<dbReference type="Gene3D" id="3.10.129.110">
    <property type="entry name" value="Polyketide synthase dehydratase"/>
    <property type="match status" value="2"/>
</dbReference>
<dbReference type="InterPro" id="IPR020841">
    <property type="entry name" value="PKS_Beta-ketoAc_synthase_dom"/>
</dbReference>
<dbReference type="SMART" id="SM00827">
    <property type="entry name" value="PKS_AT"/>
    <property type="match status" value="2"/>
</dbReference>
<gene>
    <name evidence="13" type="ORF">RM704_43520</name>
</gene>
<dbReference type="Pfam" id="PF14765">
    <property type="entry name" value="PS-DH"/>
    <property type="match status" value="2"/>
</dbReference>
<protein>
    <submittedName>
        <fullName evidence="13">SDR family NAD(P)-dependent oxidoreductase</fullName>
    </submittedName>
</protein>
<dbReference type="Gene3D" id="3.90.180.10">
    <property type="entry name" value="Medium-chain alcohol dehydrogenases, catalytic domain"/>
    <property type="match status" value="1"/>
</dbReference>
<dbReference type="PROSITE" id="PS50075">
    <property type="entry name" value="CARRIER"/>
    <property type="match status" value="3"/>
</dbReference>
<evidence type="ECO:0000256" key="6">
    <source>
        <dbReference type="ARBA" id="ARBA00023268"/>
    </source>
</evidence>
<dbReference type="InterPro" id="IPR016039">
    <property type="entry name" value="Thiolase-like"/>
</dbReference>
<dbReference type="SMART" id="SM00829">
    <property type="entry name" value="PKS_ER"/>
    <property type="match status" value="1"/>
</dbReference>
<dbReference type="SUPFAM" id="SSF55048">
    <property type="entry name" value="Probable ACP-binding domain of malonyl-CoA ACP transacylase"/>
    <property type="match status" value="2"/>
</dbReference>
<dbReference type="InterPro" id="IPR042104">
    <property type="entry name" value="PKS_dehydratase_sf"/>
</dbReference>
<evidence type="ECO:0000259" key="10">
    <source>
        <dbReference type="PROSITE" id="PS50075"/>
    </source>
</evidence>
<dbReference type="CDD" id="cd00833">
    <property type="entry name" value="PKS"/>
    <property type="match status" value="3"/>
</dbReference>
<dbReference type="PROSITE" id="PS00606">
    <property type="entry name" value="KS3_1"/>
    <property type="match status" value="1"/>
</dbReference>
<dbReference type="InterPro" id="IPR049552">
    <property type="entry name" value="PKS_DH_N"/>
</dbReference>
<feature type="domain" description="Ketosynthase family 3 (KS3)" evidence="11">
    <location>
        <begin position="4002"/>
        <end position="4118"/>
    </location>
</feature>
<dbReference type="InterPro" id="IPR036736">
    <property type="entry name" value="ACP-like_sf"/>
</dbReference>
<dbReference type="Proteomes" id="UP001180737">
    <property type="component" value="Unassembled WGS sequence"/>
</dbReference>
<dbReference type="InterPro" id="IPR014030">
    <property type="entry name" value="Ketoacyl_synth_N"/>
</dbReference>
<dbReference type="SUPFAM" id="SSF47336">
    <property type="entry name" value="ACP-like"/>
    <property type="match status" value="3"/>
</dbReference>
<dbReference type="InterPro" id="IPR018201">
    <property type="entry name" value="Ketoacyl_synth_AS"/>
</dbReference>
<feature type="domain" description="PKS/mFAS DH" evidence="12">
    <location>
        <begin position="1040"/>
        <end position="1318"/>
    </location>
</feature>
<feature type="region of interest" description="C-terminal hotdog fold" evidence="8">
    <location>
        <begin position="1177"/>
        <end position="1318"/>
    </location>
</feature>
<dbReference type="InterPro" id="IPR006162">
    <property type="entry name" value="Ppantetheine_attach_site"/>
</dbReference>
<dbReference type="SMART" id="SM01294">
    <property type="entry name" value="PKS_PP_betabranch"/>
    <property type="match status" value="2"/>
</dbReference>
<dbReference type="InterPro" id="IPR020843">
    <property type="entry name" value="ER"/>
</dbReference>
<dbReference type="InterPro" id="IPR001227">
    <property type="entry name" value="Ac_transferase_dom_sf"/>
</dbReference>
<dbReference type="Gene3D" id="1.10.1200.10">
    <property type="entry name" value="ACP-like"/>
    <property type="match status" value="3"/>
</dbReference>
<dbReference type="SMART" id="SM00823">
    <property type="entry name" value="PKS_PP"/>
    <property type="match status" value="3"/>
</dbReference>
<evidence type="ECO:0000256" key="9">
    <source>
        <dbReference type="SAM" id="MobiDB-lite"/>
    </source>
</evidence>
<accession>A0ABU2ZDT8</accession>
<evidence type="ECO:0000256" key="2">
    <source>
        <dbReference type="ARBA" id="ARBA00022450"/>
    </source>
</evidence>
<evidence type="ECO:0000256" key="5">
    <source>
        <dbReference type="ARBA" id="ARBA00023194"/>
    </source>
</evidence>
<dbReference type="Pfam" id="PF16197">
    <property type="entry name" value="KAsynt_C_assoc"/>
    <property type="match status" value="2"/>
</dbReference>
<keyword evidence="14" id="KW-1185">Reference proteome</keyword>
<evidence type="ECO:0000259" key="11">
    <source>
        <dbReference type="PROSITE" id="PS52004"/>
    </source>
</evidence>
<feature type="active site" description="Proton donor; for dehydratase activity" evidence="8">
    <location>
        <position position="3338"/>
    </location>
</feature>
<dbReference type="SUPFAM" id="SSF51735">
    <property type="entry name" value="NAD(P)-binding Rossmann-fold domains"/>
    <property type="match status" value="5"/>
</dbReference>
<keyword evidence="7" id="KW-0012">Acyltransferase</keyword>
<dbReference type="InterPro" id="IPR057326">
    <property type="entry name" value="KR_dom"/>
</dbReference>
<dbReference type="Gene3D" id="3.40.47.10">
    <property type="match status" value="3"/>
</dbReference>
<dbReference type="InterPro" id="IPR014031">
    <property type="entry name" value="Ketoacyl_synth_C"/>
</dbReference>
<feature type="active site" description="Proton donor; for dehydratase activity" evidence="8">
    <location>
        <position position="1238"/>
    </location>
</feature>
<dbReference type="Pfam" id="PF13602">
    <property type="entry name" value="ADH_zinc_N_2"/>
    <property type="match status" value="1"/>
</dbReference>
<dbReference type="Pfam" id="PF21089">
    <property type="entry name" value="PKS_DH_N"/>
    <property type="match status" value="2"/>
</dbReference>
<dbReference type="PROSITE" id="PS01162">
    <property type="entry name" value="QOR_ZETA_CRYSTAL"/>
    <property type="match status" value="1"/>
</dbReference>
<dbReference type="Pfam" id="PF08659">
    <property type="entry name" value="KR"/>
    <property type="match status" value="2"/>
</dbReference>
<dbReference type="InterPro" id="IPR049551">
    <property type="entry name" value="PKS_DH_C"/>
</dbReference>
<dbReference type="InterPro" id="IPR013968">
    <property type="entry name" value="PKS_KR"/>
</dbReference>
<feature type="domain" description="Carrier" evidence="10">
    <location>
        <begin position="2136"/>
        <end position="2211"/>
    </location>
</feature>
<evidence type="ECO:0000256" key="3">
    <source>
        <dbReference type="ARBA" id="ARBA00022553"/>
    </source>
</evidence>
<evidence type="ECO:0000256" key="8">
    <source>
        <dbReference type="PROSITE-ProRule" id="PRU01363"/>
    </source>
</evidence>
<keyword evidence="3" id="KW-0597">Phosphoprotein</keyword>
<evidence type="ECO:0000256" key="4">
    <source>
        <dbReference type="ARBA" id="ARBA00022679"/>
    </source>
</evidence>
<dbReference type="PANTHER" id="PTHR43775">
    <property type="entry name" value="FATTY ACID SYNTHASE"/>
    <property type="match status" value="1"/>
</dbReference>
<comment type="caution">
    <text evidence="13">The sequence shown here is derived from an EMBL/GenBank/DDBJ whole genome shotgun (WGS) entry which is preliminary data.</text>
</comment>
<dbReference type="RefSeq" id="WP_311593402.1">
    <property type="nucleotide sequence ID" value="NZ_JAVRFJ010000071.1"/>
</dbReference>
<dbReference type="InterPro" id="IPR020807">
    <property type="entry name" value="PKS_DH"/>
</dbReference>
<name>A0ABU2ZDT8_9ACTN</name>
<dbReference type="EMBL" id="JAVRFJ010000071">
    <property type="protein sequence ID" value="MDT0574248.1"/>
    <property type="molecule type" value="Genomic_DNA"/>
</dbReference>
<dbReference type="InterPro" id="IPR055123">
    <property type="entry name" value="SpnB-like_Rossmann"/>
</dbReference>
<feature type="active site" description="Proton acceptor; for dehydratase activity" evidence="8">
    <location>
        <position position="3173"/>
    </location>
</feature>
<dbReference type="InterPro" id="IPR002364">
    <property type="entry name" value="Quin_OxRdtase/zeta-crystal_CS"/>
</dbReference>
<keyword evidence="4" id="KW-0808">Transferase</keyword>
<evidence type="ECO:0000313" key="13">
    <source>
        <dbReference type="EMBL" id="MDT0574248.1"/>
    </source>
</evidence>
<feature type="non-terminal residue" evidence="13">
    <location>
        <position position="4118"/>
    </location>
</feature>
<feature type="domain" description="Ketosynthase family 3 (KS3)" evidence="11">
    <location>
        <begin position="2234"/>
        <end position="2660"/>
    </location>
</feature>
<dbReference type="SMART" id="SM00826">
    <property type="entry name" value="PKS_DH"/>
    <property type="match status" value="2"/>
</dbReference>
<evidence type="ECO:0000313" key="14">
    <source>
        <dbReference type="Proteomes" id="UP001180737"/>
    </source>
</evidence>
<feature type="region of interest" description="C-terminal hotdog fold" evidence="8">
    <location>
        <begin position="3277"/>
        <end position="3419"/>
    </location>
</feature>
<keyword evidence="5" id="KW-0045">Antibiotic biosynthesis</keyword>
<dbReference type="InterPro" id="IPR014043">
    <property type="entry name" value="Acyl_transferase_dom"/>
</dbReference>
<dbReference type="Pfam" id="PF08240">
    <property type="entry name" value="ADH_N"/>
    <property type="match status" value="1"/>
</dbReference>
<dbReference type="SMART" id="SM00822">
    <property type="entry name" value="PKS_KR"/>
    <property type="match status" value="2"/>
</dbReference>
<feature type="domain" description="Carrier" evidence="10">
    <location>
        <begin position="39"/>
        <end position="117"/>
    </location>
</feature>
<dbReference type="Gene3D" id="3.40.50.11460">
    <property type="match status" value="1"/>
</dbReference>
<evidence type="ECO:0000259" key="12">
    <source>
        <dbReference type="PROSITE" id="PS52019"/>
    </source>
</evidence>
<dbReference type="SUPFAM" id="SSF52151">
    <property type="entry name" value="FabD/lysophospholipase-like"/>
    <property type="match status" value="2"/>
</dbReference>
<dbReference type="PANTHER" id="PTHR43775:SF51">
    <property type="entry name" value="INACTIVE PHENOLPHTHIOCEROL SYNTHESIS POLYKETIDE SYNTHASE TYPE I PKS1-RELATED"/>
    <property type="match status" value="1"/>
</dbReference>
<evidence type="ECO:0000256" key="1">
    <source>
        <dbReference type="ARBA" id="ARBA00004792"/>
    </source>
</evidence>
<dbReference type="Pfam" id="PF02801">
    <property type="entry name" value="Ketoacyl-synt_C"/>
    <property type="match status" value="2"/>
</dbReference>
<feature type="region of interest" description="N-terminal hotdog fold" evidence="8">
    <location>
        <begin position="3141"/>
        <end position="3265"/>
    </location>
</feature>
<dbReference type="InterPro" id="IPR049900">
    <property type="entry name" value="PKS_mFAS_DH"/>
</dbReference>
<dbReference type="InterPro" id="IPR050091">
    <property type="entry name" value="PKS_NRPS_Biosynth_Enz"/>
</dbReference>
<keyword evidence="2" id="KW-0596">Phosphopantetheine</keyword>
<reference evidence="13" key="1">
    <citation type="submission" date="2024-05" db="EMBL/GenBank/DDBJ databases">
        <title>30 novel species of actinomycetes from the DSMZ collection.</title>
        <authorList>
            <person name="Nouioui I."/>
        </authorList>
    </citation>
    <scope>NUCLEOTIDE SEQUENCE</scope>
    <source>
        <strain evidence="13">DSM 3412</strain>
    </source>
</reference>
<dbReference type="InterPro" id="IPR016036">
    <property type="entry name" value="Malonyl_transacylase_ACP-bd"/>
</dbReference>
<dbReference type="Pfam" id="PF00109">
    <property type="entry name" value="ketoacyl-synt"/>
    <property type="match status" value="3"/>
</dbReference>
<dbReference type="Pfam" id="PF00550">
    <property type="entry name" value="PP-binding"/>
    <property type="match status" value="3"/>
</dbReference>
<feature type="region of interest" description="N-terminal hotdog fold" evidence="8">
    <location>
        <begin position="1040"/>
        <end position="1165"/>
    </location>
</feature>
<dbReference type="CDD" id="cd08956">
    <property type="entry name" value="KR_3_FAS_SDR_x"/>
    <property type="match status" value="2"/>
</dbReference>
<dbReference type="InterPro" id="IPR009081">
    <property type="entry name" value="PP-bd_ACP"/>
</dbReference>
<evidence type="ECO:0000256" key="7">
    <source>
        <dbReference type="ARBA" id="ARBA00023315"/>
    </source>
</evidence>
<comment type="pathway">
    <text evidence="1">Antibiotic biosynthesis.</text>
</comment>
<dbReference type="Pfam" id="PF22953">
    <property type="entry name" value="SpnB_Rossmann"/>
    <property type="match status" value="2"/>
</dbReference>
<dbReference type="InterPro" id="IPR013154">
    <property type="entry name" value="ADH-like_N"/>
</dbReference>
<proteinExistence type="predicted"/>
<dbReference type="CDD" id="cd05195">
    <property type="entry name" value="enoyl_red"/>
    <property type="match status" value="1"/>
</dbReference>
<feature type="domain" description="Carrier" evidence="10">
    <location>
        <begin position="3905"/>
        <end position="3980"/>
    </location>
</feature>
<dbReference type="InterPro" id="IPR032821">
    <property type="entry name" value="PKS_assoc"/>
</dbReference>
<dbReference type="PROSITE" id="PS00012">
    <property type="entry name" value="PHOSPHOPANTETHEINE"/>
    <property type="match status" value="2"/>
</dbReference>
<feature type="active site" description="Proton acceptor; for dehydratase activity" evidence="8">
    <location>
        <position position="1072"/>
    </location>
</feature>